<organism evidence="3 4">
    <name type="scientific">Corynebacterium diphtheriae</name>
    <dbReference type="NCBI Taxonomy" id="1717"/>
    <lineage>
        <taxon>Bacteria</taxon>
        <taxon>Bacillati</taxon>
        <taxon>Actinomycetota</taxon>
        <taxon>Actinomycetes</taxon>
        <taxon>Mycobacteriales</taxon>
        <taxon>Corynebacteriaceae</taxon>
        <taxon>Corynebacterium</taxon>
    </lineage>
</organism>
<dbReference type="Pfam" id="PF02302">
    <property type="entry name" value="PTS_IIB"/>
    <property type="match status" value="1"/>
</dbReference>
<keyword evidence="1" id="KW-0808">Transferase</keyword>
<evidence type="ECO:0000313" key="3">
    <source>
        <dbReference type="EMBL" id="CAB0608634.1"/>
    </source>
</evidence>
<dbReference type="InterPro" id="IPR036095">
    <property type="entry name" value="PTS_EIIB-like_sf"/>
</dbReference>
<reference evidence="3 4" key="1">
    <citation type="submission" date="2020-02" db="EMBL/GenBank/DDBJ databases">
        <authorList>
            <person name="Brisse S."/>
        </authorList>
    </citation>
    <scope>NUCLEOTIDE SEQUENCE [LARGE SCALE GENOMIC DNA]</scope>
    <source>
        <strain evidence="3">CIP107547</strain>
    </source>
</reference>
<accession>A0A811G4P9</accession>
<comment type="caution">
    <text evidence="3">The sequence shown here is derived from an EMBL/GenBank/DDBJ whole genome shotgun (WGS) entry which is preliminary data.</text>
</comment>
<feature type="domain" description="Phosphotransferase system EIIB component type 2/3" evidence="2">
    <location>
        <begin position="1"/>
        <end position="65"/>
    </location>
</feature>
<proteinExistence type="predicted"/>
<name>A0A811G4P9_CORDP</name>
<dbReference type="EMBL" id="CADDAV010000020">
    <property type="protein sequence ID" value="CAB0608634.1"/>
    <property type="molecule type" value="Genomic_DNA"/>
</dbReference>
<dbReference type="GO" id="GO:0009401">
    <property type="term" value="P:phosphoenolpyruvate-dependent sugar phosphotransferase system"/>
    <property type="evidence" value="ECO:0007669"/>
    <property type="project" value="InterPro"/>
</dbReference>
<dbReference type="AlphaFoldDB" id="A0A811G4P9"/>
<evidence type="ECO:0000256" key="1">
    <source>
        <dbReference type="ARBA" id="ARBA00022679"/>
    </source>
</evidence>
<gene>
    <name evidence="3" type="ORF">CIP107547_01640</name>
</gene>
<dbReference type="InterPro" id="IPR003501">
    <property type="entry name" value="PTS_EIIB_2/3"/>
</dbReference>
<dbReference type="Gene3D" id="3.40.50.2300">
    <property type="match status" value="1"/>
</dbReference>
<sequence>MTADALTSAAKARGDASLLVETQGTSDNSVLSEKEIASADVVIFAADVGVRDRERFKGKRILEYSPRPP</sequence>
<dbReference type="Proteomes" id="UP000480222">
    <property type="component" value="Unassembled WGS sequence"/>
</dbReference>
<protein>
    <recommendedName>
        <fullName evidence="2">Phosphotransferase system EIIB component type 2/3 domain-containing protein</fullName>
    </recommendedName>
</protein>
<dbReference type="GO" id="GO:0008982">
    <property type="term" value="F:protein-N(PI)-phosphohistidine-sugar phosphotransferase activity"/>
    <property type="evidence" value="ECO:0007669"/>
    <property type="project" value="InterPro"/>
</dbReference>
<evidence type="ECO:0000259" key="2">
    <source>
        <dbReference type="Pfam" id="PF02302"/>
    </source>
</evidence>
<dbReference type="SUPFAM" id="SSF52794">
    <property type="entry name" value="PTS system IIB component-like"/>
    <property type="match status" value="1"/>
</dbReference>
<dbReference type="RefSeq" id="WP_241875657.1">
    <property type="nucleotide sequence ID" value="NZ_CP196056.1"/>
</dbReference>
<evidence type="ECO:0000313" key="4">
    <source>
        <dbReference type="Proteomes" id="UP000480222"/>
    </source>
</evidence>